<accession>A0A6J6VKC7</accession>
<sequence>MGPVNEHRTTAEDRGVDLLAAPDGRVSTSAVARTVVEAALAAVDPEAAARTALVRDWRRGYTGPYRDLVMAGARSADAADAVARTGLASLNENSRFHRYGESLSLQDAITRWATPAYESVTIEGHAGRDTGLTVPYGGRRLFGPDVRRRLESWVDEGVVEPGFATSITEVLDNPEWLDLSDVTVVVLGAGAEMGPLRSLLRWGAHVIAVDLPRPEVWTRVMAVARSSAGRLTVPVPIGSLPAGIDPTDDAIASVAGVDLIRSLPEVHSWIAQIPGPFTLGTYTYADGATHVRVALAADALGQSLVSARDDVGLAFLATPTDVYAVPLGAVEESRRRWDSRGLSGIAQLPLRATGRFAPNYPDTINTDHGQMGVADCLVAQQGPNYALAKRLQRWRATQSRRDGLWTSLNIAPATRTRSVVKNRALAAAYSGAHRFGVEVFEPAMSNTLMAALLVRDMRSPDSLARPDADVAHPDLAWAHQAAHGGLWRSAYAPRSVLGIAAALGLVTRG</sequence>
<organism evidence="1">
    <name type="scientific">freshwater metagenome</name>
    <dbReference type="NCBI Taxonomy" id="449393"/>
    <lineage>
        <taxon>unclassified sequences</taxon>
        <taxon>metagenomes</taxon>
        <taxon>ecological metagenomes</taxon>
    </lineage>
</organism>
<gene>
    <name evidence="1" type="ORF">UFOPK2754_03108</name>
</gene>
<dbReference type="EMBL" id="CAEZYR010000184">
    <property type="protein sequence ID" value="CAB4771315.1"/>
    <property type="molecule type" value="Genomic_DNA"/>
</dbReference>
<reference evidence="1" key="1">
    <citation type="submission" date="2020-05" db="EMBL/GenBank/DDBJ databases">
        <authorList>
            <person name="Chiriac C."/>
            <person name="Salcher M."/>
            <person name="Ghai R."/>
            <person name="Kavagutti S V."/>
        </authorList>
    </citation>
    <scope>NUCLEOTIDE SEQUENCE</scope>
</reference>
<dbReference type="AlphaFoldDB" id="A0A6J6VKC7"/>
<name>A0A6J6VKC7_9ZZZZ</name>
<proteinExistence type="predicted"/>
<protein>
    <submittedName>
        <fullName evidence="1">Unannotated protein</fullName>
    </submittedName>
</protein>
<evidence type="ECO:0000313" key="1">
    <source>
        <dbReference type="EMBL" id="CAB4771315.1"/>
    </source>
</evidence>